<gene>
    <name evidence="6 7" type="primary">rsmH</name>
    <name evidence="7" type="ORF">LKD75_04365</name>
</gene>
<dbReference type="InterPro" id="IPR029063">
    <property type="entry name" value="SAM-dependent_MTases_sf"/>
</dbReference>
<dbReference type="GO" id="GO:0005737">
    <property type="term" value="C:cytoplasm"/>
    <property type="evidence" value="ECO:0007669"/>
    <property type="project" value="UniProtKB-SubCell"/>
</dbReference>
<keyword evidence="4 6" id="KW-0808">Transferase</keyword>
<comment type="caution">
    <text evidence="7">The sequence shown here is derived from an EMBL/GenBank/DDBJ whole genome shotgun (WGS) entry which is preliminary data.</text>
</comment>
<comment type="subcellular location">
    <subcellularLocation>
        <location evidence="6">Cytoplasm</location>
    </subcellularLocation>
</comment>
<dbReference type="Pfam" id="PF01795">
    <property type="entry name" value="Methyltransf_5"/>
    <property type="match status" value="1"/>
</dbReference>
<dbReference type="InterPro" id="IPR023397">
    <property type="entry name" value="SAM-dep_MeTrfase_MraW_recog"/>
</dbReference>
<keyword evidence="8" id="KW-1185">Reference proteome</keyword>
<dbReference type="EMBL" id="JAJEPV010000007">
    <property type="protein sequence ID" value="MCC2118832.1"/>
    <property type="molecule type" value="Genomic_DNA"/>
</dbReference>
<dbReference type="AlphaFoldDB" id="A0AAE3D6S9"/>
<evidence type="ECO:0000256" key="2">
    <source>
        <dbReference type="ARBA" id="ARBA00022552"/>
    </source>
</evidence>
<evidence type="ECO:0000256" key="1">
    <source>
        <dbReference type="ARBA" id="ARBA00010396"/>
    </source>
</evidence>
<dbReference type="GO" id="GO:0070475">
    <property type="term" value="P:rRNA base methylation"/>
    <property type="evidence" value="ECO:0007669"/>
    <property type="project" value="UniProtKB-UniRule"/>
</dbReference>
<feature type="binding site" evidence="6">
    <location>
        <position position="149"/>
    </location>
    <ligand>
        <name>S-adenosyl-L-methionine</name>
        <dbReference type="ChEBI" id="CHEBI:59789"/>
    </ligand>
</feature>
<keyword evidence="2 6" id="KW-0698">rRNA processing</keyword>
<evidence type="ECO:0000313" key="7">
    <source>
        <dbReference type="EMBL" id="MCC2118832.1"/>
    </source>
</evidence>
<feature type="binding site" evidence="6">
    <location>
        <position position="100"/>
    </location>
    <ligand>
        <name>S-adenosyl-L-methionine</name>
        <dbReference type="ChEBI" id="CHEBI:59789"/>
    </ligand>
</feature>
<feature type="binding site" evidence="6">
    <location>
        <position position="130"/>
    </location>
    <ligand>
        <name>S-adenosyl-L-methionine</name>
        <dbReference type="ChEBI" id="CHEBI:59789"/>
    </ligand>
</feature>
<evidence type="ECO:0000256" key="3">
    <source>
        <dbReference type="ARBA" id="ARBA00022603"/>
    </source>
</evidence>
<keyword evidence="3 6" id="KW-0489">Methyltransferase</keyword>
<dbReference type="PANTHER" id="PTHR11265:SF0">
    <property type="entry name" value="12S RRNA N4-METHYLCYTIDINE METHYLTRANSFERASE"/>
    <property type="match status" value="1"/>
</dbReference>
<dbReference type="EC" id="2.1.1.199" evidence="6"/>
<dbReference type="HAMAP" id="MF_01007">
    <property type="entry name" value="16SrRNA_methyltr_H"/>
    <property type="match status" value="1"/>
</dbReference>
<evidence type="ECO:0000256" key="4">
    <source>
        <dbReference type="ARBA" id="ARBA00022679"/>
    </source>
</evidence>
<proteinExistence type="inferred from homology"/>
<dbReference type="Gene3D" id="1.10.150.170">
    <property type="entry name" value="Putative methyltransferase TM0872, insert domain"/>
    <property type="match status" value="1"/>
</dbReference>
<name>A0AAE3D6S9_9FIRM</name>
<dbReference type="SUPFAM" id="SSF81799">
    <property type="entry name" value="Putative methyltransferase TM0872, insert domain"/>
    <property type="match status" value="1"/>
</dbReference>
<protein>
    <recommendedName>
        <fullName evidence="6">Ribosomal RNA small subunit methyltransferase H</fullName>
        <ecNumber evidence="6">2.1.1.199</ecNumber>
    </recommendedName>
    <alternativeName>
        <fullName evidence="6">16S rRNA m(4)C1402 methyltransferase</fullName>
    </alternativeName>
    <alternativeName>
        <fullName evidence="6">rRNA (cytosine-N(4)-)-methyltransferase RsmH</fullName>
    </alternativeName>
</protein>
<evidence type="ECO:0000256" key="6">
    <source>
        <dbReference type="HAMAP-Rule" id="MF_01007"/>
    </source>
</evidence>
<keyword evidence="6" id="KW-0963">Cytoplasm</keyword>
<reference evidence="7 8" key="1">
    <citation type="submission" date="2021-10" db="EMBL/GenBank/DDBJ databases">
        <title>Anaerobic single-cell dispensing facilitates the cultivation of human gut bacteria.</title>
        <authorList>
            <person name="Afrizal A."/>
        </authorList>
    </citation>
    <scope>NUCLEOTIDE SEQUENCE [LARGE SCALE GENOMIC DNA]</scope>
    <source>
        <strain evidence="7 8">CLA-AA-H273</strain>
    </source>
</reference>
<dbReference type="PANTHER" id="PTHR11265">
    <property type="entry name" value="S-ADENOSYL-METHYLTRANSFERASE MRAW"/>
    <property type="match status" value="1"/>
</dbReference>
<comment type="catalytic activity">
    <reaction evidence="6">
        <text>cytidine(1402) in 16S rRNA + S-adenosyl-L-methionine = N(4)-methylcytidine(1402) in 16S rRNA + S-adenosyl-L-homocysteine + H(+)</text>
        <dbReference type="Rhea" id="RHEA:42928"/>
        <dbReference type="Rhea" id="RHEA-COMP:10286"/>
        <dbReference type="Rhea" id="RHEA-COMP:10287"/>
        <dbReference type="ChEBI" id="CHEBI:15378"/>
        <dbReference type="ChEBI" id="CHEBI:57856"/>
        <dbReference type="ChEBI" id="CHEBI:59789"/>
        <dbReference type="ChEBI" id="CHEBI:74506"/>
        <dbReference type="ChEBI" id="CHEBI:82748"/>
        <dbReference type="EC" id="2.1.1.199"/>
    </reaction>
</comment>
<dbReference type="NCBIfam" id="TIGR00006">
    <property type="entry name" value="16S rRNA (cytosine(1402)-N(4))-methyltransferase RsmH"/>
    <property type="match status" value="1"/>
</dbReference>
<organism evidence="7 8">
    <name type="scientific">Waltera acetigignens</name>
    <dbReference type="NCBI Taxonomy" id="2981769"/>
    <lineage>
        <taxon>Bacteria</taxon>
        <taxon>Bacillati</taxon>
        <taxon>Bacillota</taxon>
        <taxon>Clostridia</taxon>
        <taxon>Lachnospirales</taxon>
        <taxon>Lachnospiraceae</taxon>
        <taxon>Waltera</taxon>
    </lineage>
</organism>
<evidence type="ECO:0000256" key="5">
    <source>
        <dbReference type="ARBA" id="ARBA00022691"/>
    </source>
</evidence>
<comment type="function">
    <text evidence="6">Specifically methylates the N4 position of cytidine in position 1402 (C1402) of 16S rRNA.</text>
</comment>
<dbReference type="RefSeq" id="WP_227064571.1">
    <property type="nucleotide sequence ID" value="NZ_JAJEPV010000007.1"/>
</dbReference>
<keyword evidence="5 6" id="KW-0949">S-adenosyl-L-methionine</keyword>
<dbReference type="PIRSF" id="PIRSF004486">
    <property type="entry name" value="MraW"/>
    <property type="match status" value="1"/>
</dbReference>
<dbReference type="GO" id="GO:0071424">
    <property type="term" value="F:rRNA (cytosine-N4-)-methyltransferase activity"/>
    <property type="evidence" value="ECO:0007669"/>
    <property type="project" value="UniProtKB-UniRule"/>
</dbReference>
<feature type="binding site" evidence="6">
    <location>
        <position position="156"/>
    </location>
    <ligand>
        <name>S-adenosyl-L-methionine</name>
        <dbReference type="ChEBI" id="CHEBI:59789"/>
    </ligand>
</feature>
<dbReference type="Proteomes" id="UP001197795">
    <property type="component" value="Unassembled WGS sequence"/>
</dbReference>
<accession>A0AAE3D6S9</accession>
<comment type="similarity">
    <text evidence="1 6">Belongs to the methyltransferase superfamily. RsmH family.</text>
</comment>
<dbReference type="SUPFAM" id="SSF53335">
    <property type="entry name" value="S-adenosyl-L-methionine-dependent methyltransferases"/>
    <property type="match status" value="1"/>
</dbReference>
<dbReference type="InterPro" id="IPR002903">
    <property type="entry name" value="RsmH"/>
</dbReference>
<feature type="binding site" evidence="6">
    <location>
        <begin position="80"/>
        <end position="82"/>
    </location>
    <ligand>
        <name>S-adenosyl-L-methionine</name>
        <dbReference type="ChEBI" id="CHEBI:59789"/>
    </ligand>
</feature>
<sequence>MDQEQTPHKRRVRYKGKYPRKFEEKYKELQPEKYGDTIAHVIQKGNTPAGMHISIMVKEILDFLKIQPGETGFDATLGYGGHTKAMLEQLQGRGHIYATDVDPEESAKTKKRLAEAGYGEEILTIRLQNFCTIDEIAKEVGGFDFILADLGVSSMQIDNPSRGFSFKVDGPLDLRLNQQQGISAAERLDTISREELAGMLYENSDEPYCEELAKAITDEIRKGHRIDTTTKLREVIEKTLDFLPEKEKKDTIKKTCQRTFQALRIDVNREFEVLYEFMEKLPGALKPGGRVAILTFHSGEDKLVKQALKEGYRNGIYADYAKDVIRPSAEECVQNGRARSTKMRWAVRAEEQTD</sequence>
<dbReference type="Gene3D" id="3.40.50.150">
    <property type="entry name" value="Vaccinia Virus protein VP39"/>
    <property type="match status" value="1"/>
</dbReference>
<evidence type="ECO:0000313" key="8">
    <source>
        <dbReference type="Proteomes" id="UP001197795"/>
    </source>
</evidence>